<proteinExistence type="predicted"/>
<keyword evidence="2" id="KW-1185">Reference proteome</keyword>
<dbReference type="EMBL" id="JADBGQ010000008">
    <property type="protein sequence ID" value="KAG5385090.1"/>
    <property type="molecule type" value="Genomic_DNA"/>
</dbReference>
<evidence type="ECO:0000313" key="1">
    <source>
        <dbReference type="EMBL" id="KAG5385090.1"/>
    </source>
</evidence>
<dbReference type="Proteomes" id="UP000823674">
    <property type="component" value="Chromosome A09"/>
</dbReference>
<reference evidence="1 2" key="1">
    <citation type="submission" date="2021-03" db="EMBL/GenBank/DDBJ databases">
        <authorList>
            <person name="King G.J."/>
            <person name="Bancroft I."/>
            <person name="Baten A."/>
            <person name="Bloomfield J."/>
            <person name="Borpatragohain P."/>
            <person name="He Z."/>
            <person name="Irish N."/>
            <person name="Irwin J."/>
            <person name="Liu K."/>
            <person name="Mauleon R.P."/>
            <person name="Moore J."/>
            <person name="Morris R."/>
            <person name="Ostergaard L."/>
            <person name="Wang B."/>
            <person name="Wells R."/>
        </authorList>
    </citation>
    <scope>NUCLEOTIDE SEQUENCE [LARGE SCALE GENOMIC DNA]</scope>
    <source>
        <strain evidence="1">R-o-18</strain>
        <tissue evidence="1">Leaf</tissue>
    </source>
</reference>
<gene>
    <name evidence="1" type="primary">A09g513460.1_BraROA</name>
    <name evidence="1" type="ORF">IGI04_036560</name>
</gene>
<protein>
    <submittedName>
        <fullName evidence="1">Uncharacterized protein</fullName>
    </submittedName>
</protein>
<name>A0ABQ7LHI6_BRACM</name>
<comment type="caution">
    <text evidence="1">The sequence shown here is derived from an EMBL/GenBank/DDBJ whole genome shotgun (WGS) entry which is preliminary data.</text>
</comment>
<organism evidence="1 2">
    <name type="scientific">Brassica rapa subsp. trilocularis</name>
    <dbReference type="NCBI Taxonomy" id="1813537"/>
    <lineage>
        <taxon>Eukaryota</taxon>
        <taxon>Viridiplantae</taxon>
        <taxon>Streptophyta</taxon>
        <taxon>Embryophyta</taxon>
        <taxon>Tracheophyta</taxon>
        <taxon>Spermatophyta</taxon>
        <taxon>Magnoliopsida</taxon>
        <taxon>eudicotyledons</taxon>
        <taxon>Gunneridae</taxon>
        <taxon>Pentapetalae</taxon>
        <taxon>rosids</taxon>
        <taxon>malvids</taxon>
        <taxon>Brassicales</taxon>
        <taxon>Brassicaceae</taxon>
        <taxon>Brassiceae</taxon>
        <taxon>Brassica</taxon>
    </lineage>
</organism>
<accession>A0ABQ7LHI6</accession>
<sequence length="109" mass="12381">MQLHPCRSCESLLSITAEFHNATGSQRNLDFSPVQQMCKSPCHRCYQEMTKLTKQEAAVLTLEEIPNGGYEELPSCLGELAGEEFFFKFVSHIFHRIFTKATNKLLPLS</sequence>
<evidence type="ECO:0000313" key="2">
    <source>
        <dbReference type="Proteomes" id="UP000823674"/>
    </source>
</evidence>